<dbReference type="EMBL" id="JAHUZN010000013">
    <property type="protein sequence ID" value="KAG8472151.1"/>
    <property type="molecule type" value="Genomic_DNA"/>
</dbReference>
<evidence type="ECO:0000313" key="1">
    <source>
        <dbReference type="EMBL" id="KAG8472151.1"/>
    </source>
</evidence>
<reference evidence="1 2" key="1">
    <citation type="journal article" date="2021" name="bioRxiv">
        <title>The Gossypium anomalum genome as a resource for cotton improvement and evolutionary analysis of hybrid incompatibility.</title>
        <authorList>
            <person name="Grover C.E."/>
            <person name="Yuan D."/>
            <person name="Arick M.A."/>
            <person name="Miller E.R."/>
            <person name="Hu G."/>
            <person name="Peterson D.G."/>
            <person name="Wendel J.F."/>
            <person name="Udall J.A."/>
        </authorList>
    </citation>
    <scope>NUCLEOTIDE SEQUENCE [LARGE SCALE GENOMIC DNA]</scope>
    <source>
        <strain evidence="1">JFW-Udall</strain>
        <tissue evidence="1">Leaf</tissue>
    </source>
</reference>
<name>A0A8J5XMB0_9ROSI</name>
<dbReference type="AlphaFoldDB" id="A0A8J5XMB0"/>
<evidence type="ECO:0008006" key="3">
    <source>
        <dbReference type="Google" id="ProtNLM"/>
    </source>
</evidence>
<gene>
    <name evidence="1" type="ORF">CXB51_037002</name>
</gene>
<keyword evidence="2" id="KW-1185">Reference proteome</keyword>
<dbReference type="OrthoDB" id="985400at2759"/>
<dbReference type="Proteomes" id="UP000701853">
    <property type="component" value="Chromosome 13"/>
</dbReference>
<comment type="caution">
    <text evidence="1">The sequence shown here is derived from an EMBL/GenBank/DDBJ whole genome shotgun (WGS) entry which is preliminary data.</text>
</comment>
<protein>
    <recommendedName>
        <fullName evidence="3">RNase H type-1 domain-containing protein</fullName>
    </recommendedName>
</protein>
<sequence length="106" mass="11859">MIWNKARALSNDFRIYNLREKPMIPIHPAVRGWKKPARGVVKINVDAAIVEERMGLGVIVRDEDGFVLGGYGSIKELAFNSDWAKIMAMGEGAAENFRDNDSYMGT</sequence>
<evidence type="ECO:0000313" key="2">
    <source>
        <dbReference type="Proteomes" id="UP000701853"/>
    </source>
</evidence>
<accession>A0A8J5XMB0</accession>
<organism evidence="1 2">
    <name type="scientific">Gossypium anomalum</name>
    <dbReference type="NCBI Taxonomy" id="47600"/>
    <lineage>
        <taxon>Eukaryota</taxon>
        <taxon>Viridiplantae</taxon>
        <taxon>Streptophyta</taxon>
        <taxon>Embryophyta</taxon>
        <taxon>Tracheophyta</taxon>
        <taxon>Spermatophyta</taxon>
        <taxon>Magnoliopsida</taxon>
        <taxon>eudicotyledons</taxon>
        <taxon>Gunneridae</taxon>
        <taxon>Pentapetalae</taxon>
        <taxon>rosids</taxon>
        <taxon>malvids</taxon>
        <taxon>Malvales</taxon>
        <taxon>Malvaceae</taxon>
        <taxon>Malvoideae</taxon>
        <taxon>Gossypium</taxon>
    </lineage>
</organism>
<proteinExistence type="predicted"/>